<evidence type="ECO:0000256" key="4">
    <source>
        <dbReference type="ARBA" id="ARBA00022989"/>
    </source>
</evidence>
<sequence>MLEDPLVNHDNLCYCKPDEDHAGMEHGSVCLGVPIVMSTPHFYQGDEVELAKLVGLDPRKEEHETFLDVEPRTGVTMNAAKKIQINIPLKPYGQFPSFKNVPEVIFPILWANESALVDEATAQEVKKGVTLPFVVVDAVCGTLIVVGALLIIVGAFKFYRFKNARKQQKS</sequence>
<comment type="caution">
    <text evidence="8">The sequence shown here is derived from an EMBL/GenBank/DDBJ whole genome shotgun (WGS) entry which is preliminary data.</text>
</comment>
<dbReference type="SMR" id="A0A423TW99"/>
<keyword evidence="9" id="KW-1185">Reference proteome</keyword>
<keyword evidence="8" id="KW-0675">Receptor</keyword>
<keyword evidence="4 7" id="KW-1133">Transmembrane helix</keyword>
<dbReference type="GO" id="GO:0005737">
    <property type="term" value="C:cytoplasm"/>
    <property type="evidence" value="ECO:0007669"/>
    <property type="project" value="TreeGrafter"/>
</dbReference>
<reference evidence="8 9" key="2">
    <citation type="submission" date="2019-01" db="EMBL/GenBank/DDBJ databases">
        <title>The decoding of complex shrimp genome reveals the adaptation for benthos swimmer, frequently molting mechanism and breeding impact on genome.</title>
        <authorList>
            <person name="Sun Y."/>
            <person name="Gao Y."/>
            <person name="Yu Y."/>
        </authorList>
    </citation>
    <scope>NUCLEOTIDE SEQUENCE [LARGE SCALE GENOMIC DNA]</scope>
    <source>
        <tissue evidence="8">Muscle</tissue>
    </source>
</reference>
<organism evidence="8 9">
    <name type="scientific">Penaeus vannamei</name>
    <name type="common">Whiteleg shrimp</name>
    <name type="synonym">Litopenaeus vannamei</name>
    <dbReference type="NCBI Taxonomy" id="6689"/>
    <lineage>
        <taxon>Eukaryota</taxon>
        <taxon>Metazoa</taxon>
        <taxon>Ecdysozoa</taxon>
        <taxon>Arthropoda</taxon>
        <taxon>Crustacea</taxon>
        <taxon>Multicrustacea</taxon>
        <taxon>Malacostraca</taxon>
        <taxon>Eumalacostraca</taxon>
        <taxon>Eucarida</taxon>
        <taxon>Decapoda</taxon>
        <taxon>Dendrobranchiata</taxon>
        <taxon>Penaeoidea</taxon>
        <taxon>Penaeidae</taxon>
        <taxon>Penaeus</taxon>
    </lineage>
</organism>
<evidence type="ECO:0000256" key="6">
    <source>
        <dbReference type="ARBA" id="ARBA00023180"/>
    </source>
</evidence>
<keyword evidence="6" id="KW-0325">Glycoprotein</keyword>
<dbReference type="PANTHER" id="PTHR11923:SF51">
    <property type="entry name" value="LYSOSOME MEMBRANE PROTEIN 2"/>
    <property type="match status" value="1"/>
</dbReference>
<evidence type="ECO:0000256" key="7">
    <source>
        <dbReference type="SAM" id="Phobius"/>
    </source>
</evidence>
<reference evidence="8 9" key="1">
    <citation type="submission" date="2018-04" db="EMBL/GenBank/DDBJ databases">
        <authorList>
            <person name="Zhang X."/>
            <person name="Yuan J."/>
            <person name="Li F."/>
            <person name="Xiang J."/>
        </authorList>
    </citation>
    <scope>NUCLEOTIDE SEQUENCE [LARGE SCALE GENOMIC DNA]</scope>
    <source>
        <tissue evidence="8">Muscle</tissue>
    </source>
</reference>
<dbReference type="InterPro" id="IPR002159">
    <property type="entry name" value="CD36_fam"/>
</dbReference>
<feature type="transmembrane region" description="Helical" evidence="7">
    <location>
        <begin position="133"/>
        <end position="159"/>
    </location>
</feature>
<evidence type="ECO:0000256" key="1">
    <source>
        <dbReference type="ARBA" id="ARBA00004370"/>
    </source>
</evidence>
<protein>
    <submittedName>
        <fullName evidence="8">Scavenger receptor class B-like protein</fullName>
    </submittedName>
</protein>
<dbReference type="GO" id="GO:0005044">
    <property type="term" value="F:scavenger receptor activity"/>
    <property type="evidence" value="ECO:0007669"/>
    <property type="project" value="TreeGrafter"/>
</dbReference>
<evidence type="ECO:0000313" key="8">
    <source>
        <dbReference type="EMBL" id="ROT80682.1"/>
    </source>
</evidence>
<dbReference type="STRING" id="6689.A0A423TW99"/>
<gene>
    <name evidence="8" type="ORF">C7M84_000577</name>
</gene>
<evidence type="ECO:0000256" key="2">
    <source>
        <dbReference type="ARBA" id="ARBA00010532"/>
    </source>
</evidence>
<name>A0A423TW99_PENVA</name>
<dbReference type="OrthoDB" id="195015at2759"/>
<dbReference type="Pfam" id="PF01130">
    <property type="entry name" value="CD36"/>
    <property type="match status" value="1"/>
</dbReference>
<comment type="subcellular location">
    <subcellularLocation>
        <location evidence="1">Membrane</location>
    </subcellularLocation>
</comment>
<keyword evidence="5 7" id="KW-0472">Membrane</keyword>
<dbReference type="PRINTS" id="PR01609">
    <property type="entry name" value="CD36FAMILY"/>
</dbReference>
<dbReference type="AlphaFoldDB" id="A0A423TW99"/>
<dbReference type="GO" id="GO:0016020">
    <property type="term" value="C:membrane"/>
    <property type="evidence" value="ECO:0007669"/>
    <property type="project" value="UniProtKB-SubCell"/>
</dbReference>
<evidence type="ECO:0000256" key="3">
    <source>
        <dbReference type="ARBA" id="ARBA00022692"/>
    </source>
</evidence>
<evidence type="ECO:0000256" key="5">
    <source>
        <dbReference type="ARBA" id="ARBA00023136"/>
    </source>
</evidence>
<evidence type="ECO:0000313" key="9">
    <source>
        <dbReference type="Proteomes" id="UP000283509"/>
    </source>
</evidence>
<dbReference type="PANTHER" id="PTHR11923">
    <property type="entry name" value="SCAVENGER RECEPTOR CLASS B TYPE-1 SR-B1"/>
    <property type="match status" value="1"/>
</dbReference>
<dbReference type="Proteomes" id="UP000283509">
    <property type="component" value="Unassembled WGS sequence"/>
</dbReference>
<accession>A0A423TW99</accession>
<comment type="similarity">
    <text evidence="2">Belongs to the CD36 family.</text>
</comment>
<dbReference type="EMBL" id="QCYY01001091">
    <property type="protein sequence ID" value="ROT80682.1"/>
    <property type="molecule type" value="Genomic_DNA"/>
</dbReference>
<keyword evidence="3 7" id="KW-0812">Transmembrane</keyword>
<proteinExistence type="inferred from homology"/>